<comment type="caution">
    <text evidence="1">The sequence shown here is derived from an EMBL/GenBank/DDBJ whole genome shotgun (WGS) entry which is preliminary data.</text>
</comment>
<organism evidence="1 2">
    <name type="scientific">Vibrio algivorus</name>
    <dbReference type="NCBI Taxonomy" id="1667024"/>
    <lineage>
        <taxon>Bacteria</taxon>
        <taxon>Pseudomonadati</taxon>
        <taxon>Pseudomonadota</taxon>
        <taxon>Gammaproteobacteria</taxon>
        <taxon>Vibrionales</taxon>
        <taxon>Vibrionaceae</taxon>
        <taxon>Vibrio</taxon>
    </lineage>
</organism>
<evidence type="ECO:0000313" key="2">
    <source>
        <dbReference type="Proteomes" id="UP001157156"/>
    </source>
</evidence>
<accession>A0ABQ6EPH4</accession>
<proteinExistence type="predicted"/>
<dbReference type="EMBL" id="BSPV01000006">
    <property type="protein sequence ID" value="GLT14822.1"/>
    <property type="molecule type" value="Genomic_DNA"/>
</dbReference>
<dbReference type="Proteomes" id="UP001157156">
    <property type="component" value="Unassembled WGS sequence"/>
</dbReference>
<keyword evidence="2" id="KW-1185">Reference proteome</keyword>
<sequence>MRNVNTFQVNLTQAKGLGDAPEGQVKITWVYILMLYQYERHFTSKR</sequence>
<reference evidence="2" key="1">
    <citation type="journal article" date="2019" name="Int. J. Syst. Evol. Microbiol.">
        <title>The Global Catalogue of Microorganisms (GCM) 10K type strain sequencing project: providing services to taxonomists for standard genome sequencing and annotation.</title>
        <authorList>
            <consortium name="The Broad Institute Genomics Platform"/>
            <consortium name="The Broad Institute Genome Sequencing Center for Infectious Disease"/>
            <person name="Wu L."/>
            <person name="Ma J."/>
        </authorList>
    </citation>
    <scope>NUCLEOTIDE SEQUENCE [LARGE SCALE GENOMIC DNA]</scope>
    <source>
        <strain evidence="2">NBRC 111146</strain>
    </source>
</reference>
<evidence type="ECO:0000313" key="1">
    <source>
        <dbReference type="EMBL" id="GLT14822.1"/>
    </source>
</evidence>
<gene>
    <name evidence="1" type="ORF">GCM10007931_17970</name>
</gene>
<protein>
    <submittedName>
        <fullName evidence="1">Uncharacterized protein</fullName>
    </submittedName>
</protein>
<name>A0ABQ6EPH4_9VIBR</name>